<comment type="subcellular location">
    <subcellularLocation>
        <location evidence="1">Cell membrane</location>
        <topology evidence="1">Multi-pass membrane protein</topology>
    </subcellularLocation>
</comment>
<evidence type="ECO:0000256" key="6">
    <source>
        <dbReference type="ARBA" id="ARBA00023136"/>
    </source>
</evidence>
<keyword evidence="4 8" id="KW-0812">Transmembrane</keyword>
<dbReference type="PROSITE" id="PS50850">
    <property type="entry name" value="MFS"/>
    <property type="match status" value="1"/>
</dbReference>
<evidence type="ECO:0000256" key="7">
    <source>
        <dbReference type="SAM" id="MobiDB-lite"/>
    </source>
</evidence>
<feature type="transmembrane region" description="Helical" evidence="8">
    <location>
        <begin position="289"/>
        <end position="308"/>
    </location>
</feature>
<accession>A0A1M7RGM8</accession>
<dbReference type="Gene3D" id="1.20.1250.20">
    <property type="entry name" value="MFS general substrate transporter like domains"/>
    <property type="match status" value="2"/>
</dbReference>
<dbReference type="InterPro" id="IPR020846">
    <property type="entry name" value="MFS_dom"/>
</dbReference>
<gene>
    <name evidence="10" type="ORF">SAMN05443668_11220</name>
</gene>
<comment type="similarity">
    <text evidence="2">Belongs to the major facilitator superfamily.</text>
</comment>
<evidence type="ECO:0000256" key="2">
    <source>
        <dbReference type="ARBA" id="ARBA00008335"/>
    </source>
</evidence>
<feature type="transmembrane region" description="Helical" evidence="8">
    <location>
        <begin position="257"/>
        <end position="277"/>
    </location>
</feature>
<evidence type="ECO:0000313" key="11">
    <source>
        <dbReference type="Proteomes" id="UP000184440"/>
    </source>
</evidence>
<feature type="transmembrane region" description="Helical" evidence="8">
    <location>
        <begin position="43"/>
        <end position="63"/>
    </location>
</feature>
<evidence type="ECO:0000256" key="3">
    <source>
        <dbReference type="ARBA" id="ARBA00022448"/>
    </source>
</evidence>
<evidence type="ECO:0000256" key="8">
    <source>
        <dbReference type="SAM" id="Phobius"/>
    </source>
</evidence>
<protein>
    <submittedName>
        <fullName evidence="10">Predicted arabinose efflux permease, MFS family</fullName>
    </submittedName>
</protein>
<dbReference type="Pfam" id="PF07690">
    <property type="entry name" value="MFS_1"/>
    <property type="match status" value="1"/>
</dbReference>
<dbReference type="PANTHER" id="PTHR23514">
    <property type="entry name" value="BYPASS OF STOP CODON PROTEIN 6"/>
    <property type="match status" value="1"/>
</dbReference>
<keyword evidence="11" id="KW-1185">Reference proteome</keyword>
<dbReference type="RefSeq" id="WP_073262119.1">
    <property type="nucleotide sequence ID" value="NZ_FRCS01000012.1"/>
</dbReference>
<name>A0A1M7RGM8_9ACTN</name>
<feature type="domain" description="Major facilitator superfamily (MFS) profile" evidence="9">
    <location>
        <begin position="7"/>
        <end position="401"/>
    </location>
</feature>
<keyword evidence="5 8" id="KW-1133">Transmembrane helix</keyword>
<evidence type="ECO:0000256" key="4">
    <source>
        <dbReference type="ARBA" id="ARBA00022692"/>
    </source>
</evidence>
<keyword evidence="6 8" id="KW-0472">Membrane</keyword>
<reference evidence="10 11" key="1">
    <citation type="submission" date="2016-11" db="EMBL/GenBank/DDBJ databases">
        <authorList>
            <person name="Jaros S."/>
            <person name="Januszkiewicz K."/>
            <person name="Wedrychowicz H."/>
        </authorList>
    </citation>
    <scope>NUCLEOTIDE SEQUENCE [LARGE SCALE GENOMIC DNA]</scope>
    <source>
        <strain evidence="10 11">DSM 46144</strain>
    </source>
</reference>
<evidence type="ECO:0000259" key="9">
    <source>
        <dbReference type="PROSITE" id="PS50850"/>
    </source>
</evidence>
<dbReference type="EMBL" id="FRCS01000012">
    <property type="protein sequence ID" value="SHN45390.1"/>
    <property type="molecule type" value="Genomic_DNA"/>
</dbReference>
<feature type="transmembrane region" description="Helical" evidence="8">
    <location>
        <begin position="347"/>
        <end position="370"/>
    </location>
</feature>
<dbReference type="InterPro" id="IPR036259">
    <property type="entry name" value="MFS_trans_sf"/>
</dbReference>
<dbReference type="STRING" id="134849.SAMN05443668_11220"/>
<feature type="transmembrane region" description="Helical" evidence="8">
    <location>
        <begin position="75"/>
        <end position="93"/>
    </location>
</feature>
<dbReference type="Proteomes" id="UP000184440">
    <property type="component" value="Unassembled WGS sequence"/>
</dbReference>
<dbReference type="PANTHER" id="PTHR23514:SF3">
    <property type="entry name" value="BYPASS OF STOP CODON PROTEIN 6"/>
    <property type="match status" value="1"/>
</dbReference>
<feature type="transmembrane region" description="Helical" evidence="8">
    <location>
        <begin position="376"/>
        <end position="396"/>
    </location>
</feature>
<feature type="transmembrane region" description="Helical" evidence="8">
    <location>
        <begin position="12"/>
        <end position="31"/>
    </location>
</feature>
<keyword evidence="3" id="KW-0813">Transport</keyword>
<dbReference type="AlphaFoldDB" id="A0A1M7RGM8"/>
<dbReference type="InterPro" id="IPR011701">
    <property type="entry name" value="MFS"/>
</dbReference>
<evidence type="ECO:0000256" key="1">
    <source>
        <dbReference type="ARBA" id="ARBA00004651"/>
    </source>
</evidence>
<feature type="transmembrane region" description="Helical" evidence="8">
    <location>
        <begin position="161"/>
        <end position="180"/>
    </location>
</feature>
<dbReference type="SUPFAM" id="SSF103473">
    <property type="entry name" value="MFS general substrate transporter"/>
    <property type="match status" value="1"/>
</dbReference>
<organism evidence="10 11">
    <name type="scientific">Cryptosporangium aurantiacum</name>
    <dbReference type="NCBI Taxonomy" id="134849"/>
    <lineage>
        <taxon>Bacteria</taxon>
        <taxon>Bacillati</taxon>
        <taxon>Actinomycetota</taxon>
        <taxon>Actinomycetes</taxon>
        <taxon>Cryptosporangiales</taxon>
        <taxon>Cryptosporangiaceae</taxon>
        <taxon>Cryptosporangium</taxon>
    </lineage>
</organism>
<evidence type="ECO:0000313" key="10">
    <source>
        <dbReference type="EMBL" id="SHN45390.1"/>
    </source>
</evidence>
<feature type="transmembrane region" description="Helical" evidence="8">
    <location>
        <begin position="314"/>
        <end position="335"/>
    </location>
</feature>
<feature type="transmembrane region" description="Helical" evidence="8">
    <location>
        <begin position="99"/>
        <end position="123"/>
    </location>
</feature>
<dbReference type="GO" id="GO:0022857">
    <property type="term" value="F:transmembrane transporter activity"/>
    <property type="evidence" value="ECO:0007669"/>
    <property type="project" value="InterPro"/>
</dbReference>
<dbReference type="GO" id="GO:0005886">
    <property type="term" value="C:plasma membrane"/>
    <property type="evidence" value="ECO:0007669"/>
    <property type="project" value="UniProtKB-SubCell"/>
</dbReference>
<sequence length="412" mass="41789">MNRLVRTRATFLVYAILGFYGWYIYGVGPIVPLLRDEQETSRAVASLHGTALAVGALIAGALYPPLARRLGRGTTLWVMVVALAIGVVVLVSVPSVPVLTIGTTLACGIVGSILVNVVAPVLLDVHGPEFSGAALAEANAIACGVGLVAPLAVGLSLDLGYGWRPALVVASVLAVVILVLGRRTAARLRSGSPTHADAIRQPSVPEPATAGPAGAARRPMPRRYWIAWGIMLCCIAAEFATTLWASDVLRNRTGASAALATAAVTAVIGGMCAGRIVGAALAVRFPGALLLLPALAVALLGTGLFWLATAPVPAMVGLAFCGLGLGPLFPLALDLGLQASEGQTDRAAGYSSYAAGLAIGSGPFVLGALADHIGPHGAFLVVPALFVLAVAGVLAIRRTAAPAALSARGRPR</sequence>
<feature type="compositionally biased region" description="Low complexity" evidence="7">
    <location>
        <begin position="206"/>
        <end position="216"/>
    </location>
</feature>
<feature type="transmembrane region" description="Helical" evidence="8">
    <location>
        <begin position="135"/>
        <end position="155"/>
    </location>
</feature>
<feature type="region of interest" description="Disordered" evidence="7">
    <location>
        <begin position="191"/>
        <end position="216"/>
    </location>
</feature>
<proteinExistence type="inferred from homology"/>
<feature type="transmembrane region" description="Helical" evidence="8">
    <location>
        <begin position="225"/>
        <end position="245"/>
    </location>
</feature>
<evidence type="ECO:0000256" key="5">
    <source>
        <dbReference type="ARBA" id="ARBA00022989"/>
    </source>
</evidence>
<dbReference type="InterPro" id="IPR051788">
    <property type="entry name" value="MFS_Transporter"/>
</dbReference>